<gene>
    <name evidence="1" type="ORF">Tci_865532</name>
</gene>
<reference evidence="1" key="1">
    <citation type="journal article" date="2019" name="Sci. Rep.">
        <title>Draft genome of Tanacetum cinerariifolium, the natural source of mosquito coil.</title>
        <authorList>
            <person name="Yamashiro T."/>
            <person name="Shiraishi A."/>
            <person name="Satake H."/>
            <person name="Nakayama K."/>
        </authorList>
    </citation>
    <scope>NUCLEOTIDE SEQUENCE</scope>
</reference>
<sequence>VSKEERTRPDNFKAVLHPDFPDQEVAIRGMLSDKGRTELCSILKKNLDIFAW</sequence>
<dbReference type="AlphaFoldDB" id="A0A699S7X0"/>
<proteinExistence type="predicted"/>
<feature type="non-terminal residue" evidence="1">
    <location>
        <position position="1"/>
    </location>
</feature>
<name>A0A699S7X0_TANCI</name>
<protein>
    <submittedName>
        <fullName evidence="1">Reverse transcriptase domain-containing protein</fullName>
    </submittedName>
</protein>
<dbReference type="EMBL" id="BKCJ011144070">
    <property type="protein sequence ID" value="GFC93562.1"/>
    <property type="molecule type" value="Genomic_DNA"/>
</dbReference>
<comment type="caution">
    <text evidence="1">The sequence shown here is derived from an EMBL/GenBank/DDBJ whole genome shotgun (WGS) entry which is preliminary data.</text>
</comment>
<accession>A0A699S7X0</accession>
<dbReference type="GO" id="GO:0003964">
    <property type="term" value="F:RNA-directed DNA polymerase activity"/>
    <property type="evidence" value="ECO:0007669"/>
    <property type="project" value="UniProtKB-KW"/>
</dbReference>
<organism evidence="1">
    <name type="scientific">Tanacetum cinerariifolium</name>
    <name type="common">Dalmatian daisy</name>
    <name type="synonym">Chrysanthemum cinerariifolium</name>
    <dbReference type="NCBI Taxonomy" id="118510"/>
    <lineage>
        <taxon>Eukaryota</taxon>
        <taxon>Viridiplantae</taxon>
        <taxon>Streptophyta</taxon>
        <taxon>Embryophyta</taxon>
        <taxon>Tracheophyta</taxon>
        <taxon>Spermatophyta</taxon>
        <taxon>Magnoliopsida</taxon>
        <taxon>eudicotyledons</taxon>
        <taxon>Gunneridae</taxon>
        <taxon>Pentapetalae</taxon>
        <taxon>asterids</taxon>
        <taxon>campanulids</taxon>
        <taxon>Asterales</taxon>
        <taxon>Asteraceae</taxon>
        <taxon>Asteroideae</taxon>
        <taxon>Anthemideae</taxon>
        <taxon>Anthemidinae</taxon>
        <taxon>Tanacetum</taxon>
    </lineage>
</organism>
<keyword evidence="1" id="KW-0548">Nucleotidyltransferase</keyword>
<keyword evidence="1" id="KW-0695">RNA-directed DNA polymerase</keyword>
<keyword evidence="1" id="KW-0808">Transferase</keyword>
<evidence type="ECO:0000313" key="1">
    <source>
        <dbReference type="EMBL" id="GFC93562.1"/>
    </source>
</evidence>